<dbReference type="RefSeq" id="WP_377211944.1">
    <property type="nucleotide sequence ID" value="NZ_JBHTJV010000003.1"/>
</dbReference>
<feature type="transmembrane region" description="Helical" evidence="1">
    <location>
        <begin position="258"/>
        <end position="280"/>
    </location>
</feature>
<evidence type="ECO:0000313" key="2">
    <source>
        <dbReference type="EMBL" id="MFD0916112.1"/>
    </source>
</evidence>
<feature type="transmembrane region" description="Helical" evidence="1">
    <location>
        <begin position="313"/>
        <end position="332"/>
    </location>
</feature>
<feature type="transmembrane region" description="Helical" evidence="1">
    <location>
        <begin position="116"/>
        <end position="135"/>
    </location>
</feature>
<keyword evidence="1" id="KW-0472">Membrane</keyword>
<feature type="transmembrane region" description="Helical" evidence="1">
    <location>
        <begin position="202"/>
        <end position="223"/>
    </location>
</feature>
<feature type="transmembrane region" description="Helical" evidence="1">
    <location>
        <begin position="65"/>
        <end position="83"/>
    </location>
</feature>
<evidence type="ECO:0000313" key="3">
    <source>
        <dbReference type="Proteomes" id="UP001597101"/>
    </source>
</evidence>
<sequence>MSSTYGRITLDLDKLVYTETLTPELAAKLVLSKEPTAAANTLISVLYIIGAIAAAAGVVLLKPTAITGLVIAAVCFGVGQFIRFKKWAHLDILALALGIGSAAGLTGWFALEFGEILPAIAINGFATGVTLVMALAFRSRFLAALVPIGIGTMIGSGGAYWHASYGIFVREAAVTIALFVPIAAALWALAMKVRHPDWKPMATVAARMAFIIANFGFWVGSLWGDHVGEYFMVPNRRAEGMGYSEWLDLRNAFKEQALYIPDAVFAVGWAVFAVAAIALGRKIGNRFLELAGVVFLAINAFTQYFEFFKDEPWALIFGGIALVGIALALVRWQMGQRPVTT</sequence>
<feature type="transmembrane region" description="Helical" evidence="1">
    <location>
        <begin position="37"/>
        <end position="59"/>
    </location>
</feature>
<evidence type="ECO:0008006" key="4">
    <source>
        <dbReference type="Google" id="ProtNLM"/>
    </source>
</evidence>
<feature type="transmembrane region" description="Helical" evidence="1">
    <location>
        <begin position="90"/>
        <end position="110"/>
    </location>
</feature>
<keyword evidence="3" id="KW-1185">Reference proteome</keyword>
<feature type="transmembrane region" description="Helical" evidence="1">
    <location>
        <begin position="167"/>
        <end position="190"/>
    </location>
</feature>
<gene>
    <name evidence="2" type="ORF">ACFQ14_06805</name>
</gene>
<reference evidence="3" key="1">
    <citation type="journal article" date="2019" name="Int. J. Syst. Evol. Microbiol.">
        <title>The Global Catalogue of Microorganisms (GCM) 10K type strain sequencing project: providing services to taxonomists for standard genome sequencing and annotation.</title>
        <authorList>
            <consortium name="The Broad Institute Genomics Platform"/>
            <consortium name="The Broad Institute Genome Sequencing Center for Infectious Disease"/>
            <person name="Wu L."/>
            <person name="Ma J."/>
        </authorList>
    </citation>
    <scope>NUCLEOTIDE SEQUENCE [LARGE SCALE GENOMIC DNA]</scope>
    <source>
        <strain evidence="3">CCUG 60023</strain>
    </source>
</reference>
<accession>A0ABW3FCC4</accession>
<evidence type="ECO:0000256" key="1">
    <source>
        <dbReference type="SAM" id="Phobius"/>
    </source>
</evidence>
<dbReference type="EMBL" id="JBHTJV010000003">
    <property type="protein sequence ID" value="MFD0916112.1"/>
    <property type="molecule type" value="Genomic_DNA"/>
</dbReference>
<protein>
    <recommendedName>
        <fullName evidence="4">DUF2157 domain-containing protein</fullName>
    </recommendedName>
</protein>
<organism evidence="2 3">
    <name type="scientific">Pseudahrensia aquimaris</name>
    <dbReference type="NCBI Taxonomy" id="744461"/>
    <lineage>
        <taxon>Bacteria</taxon>
        <taxon>Pseudomonadati</taxon>
        <taxon>Pseudomonadota</taxon>
        <taxon>Alphaproteobacteria</taxon>
        <taxon>Hyphomicrobiales</taxon>
        <taxon>Ahrensiaceae</taxon>
        <taxon>Pseudahrensia</taxon>
    </lineage>
</organism>
<name>A0ABW3FCC4_9HYPH</name>
<comment type="caution">
    <text evidence="2">The sequence shown here is derived from an EMBL/GenBank/DDBJ whole genome shotgun (WGS) entry which is preliminary data.</text>
</comment>
<feature type="transmembrane region" description="Helical" evidence="1">
    <location>
        <begin position="142"/>
        <end position="161"/>
    </location>
</feature>
<keyword evidence="1" id="KW-0812">Transmembrane</keyword>
<keyword evidence="1" id="KW-1133">Transmembrane helix</keyword>
<feature type="transmembrane region" description="Helical" evidence="1">
    <location>
        <begin position="287"/>
        <end position="307"/>
    </location>
</feature>
<dbReference type="Proteomes" id="UP001597101">
    <property type="component" value="Unassembled WGS sequence"/>
</dbReference>
<proteinExistence type="predicted"/>